<evidence type="ECO:0000259" key="3">
    <source>
        <dbReference type="Pfam" id="PF13439"/>
    </source>
</evidence>
<dbReference type="Pfam" id="PF13692">
    <property type="entry name" value="Glyco_trans_1_4"/>
    <property type="match status" value="1"/>
</dbReference>
<reference evidence="4" key="2">
    <citation type="submission" date="2021-08" db="EMBL/GenBank/DDBJ databases">
        <authorList>
            <person name="Tani A."/>
            <person name="Ola A."/>
            <person name="Ogura Y."/>
            <person name="Katsura K."/>
            <person name="Hayashi T."/>
        </authorList>
    </citation>
    <scope>NUCLEOTIDE SEQUENCE</scope>
    <source>
        <strain evidence="4">DSM 23632</strain>
    </source>
</reference>
<keyword evidence="1" id="KW-0328">Glycosyltransferase</keyword>
<evidence type="ECO:0000256" key="2">
    <source>
        <dbReference type="ARBA" id="ARBA00022679"/>
    </source>
</evidence>
<evidence type="ECO:0000313" key="4">
    <source>
        <dbReference type="EMBL" id="GJE62700.1"/>
    </source>
</evidence>
<proteinExistence type="predicted"/>
<evidence type="ECO:0000313" key="5">
    <source>
        <dbReference type="Proteomes" id="UP001055057"/>
    </source>
</evidence>
<evidence type="ECO:0000256" key="1">
    <source>
        <dbReference type="ARBA" id="ARBA00022676"/>
    </source>
</evidence>
<comment type="caution">
    <text evidence="4">The sequence shown here is derived from an EMBL/GenBank/DDBJ whole genome shotgun (WGS) entry which is preliminary data.</text>
</comment>
<dbReference type="InterPro" id="IPR028098">
    <property type="entry name" value="Glyco_trans_4-like_N"/>
</dbReference>
<sequence>MRAPLPEADDPAPALFPSRPLDGPARKLAVLPRLARLLARESLALRRLRPDLIHVHDEPSLYVYGLAARGLSPRPRVLWHLHAEPGRGWILRLRTRLADACLVISPHVTPPPGLPWHLVRNPLPRLSEIPGVAPNLAHIAVVGALGPRKGQDLAVEALALLRRMPGGETARLTLIGPELDPAFTAALRGRIQALGLGDAVSFTGPRPTEAAFAGVGIALFPSRAEIQPLALAEALARGLPVVASDIPAHRAMLADAGADLDRASTLAPDALAQALLTVPRIIAPDHAIRIQTLFDPDRFATELREAIRTLTPPAHGSRL</sequence>
<accession>A0ABQ4U948</accession>
<dbReference type="Gene3D" id="3.40.50.2000">
    <property type="entry name" value="Glycogen Phosphorylase B"/>
    <property type="match status" value="2"/>
</dbReference>
<protein>
    <submittedName>
        <fullName evidence="4">D-inositol-3-phosphate glycosyltransferase</fullName>
    </submittedName>
</protein>
<dbReference type="EMBL" id="BPRB01000381">
    <property type="protein sequence ID" value="GJE62700.1"/>
    <property type="molecule type" value="Genomic_DNA"/>
</dbReference>
<gene>
    <name evidence="4" type="primary">mshA_25</name>
    <name evidence="4" type="ORF">MPOCJGCO_4835</name>
</gene>
<keyword evidence="2" id="KW-0808">Transferase</keyword>
<organism evidence="4 5">
    <name type="scientific">Methylobacterium trifolii</name>
    <dbReference type="NCBI Taxonomy" id="1003092"/>
    <lineage>
        <taxon>Bacteria</taxon>
        <taxon>Pseudomonadati</taxon>
        <taxon>Pseudomonadota</taxon>
        <taxon>Alphaproteobacteria</taxon>
        <taxon>Hyphomicrobiales</taxon>
        <taxon>Methylobacteriaceae</taxon>
        <taxon>Methylobacterium</taxon>
    </lineage>
</organism>
<dbReference type="PANTHER" id="PTHR12526">
    <property type="entry name" value="GLYCOSYLTRANSFERASE"/>
    <property type="match status" value="1"/>
</dbReference>
<feature type="domain" description="Glycosyltransferase subfamily 4-like N-terminal" evidence="3">
    <location>
        <begin position="12"/>
        <end position="108"/>
    </location>
</feature>
<reference evidence="4" key="1">
    <citation type="journal article" date="2021" name="Front. Microbiol.">
        <title>Comprehensive Comparative Genomics and Phenotyping of Methylobacterium Species.</title>
        <authorList>
            <person name="Alessa O."/>
            <person name="Ogura Y."/>
            <person name="Fujitani Y."/>
            <person name="Takami H."/>
            <person name="Hayashi T."/>
            <person name="Sahin N."/>
            <person name="Tani A."/>
        </authorList>
    </citation>
    <scope>NUCLEOTIDE SEQUENCE</scope>
    <source>
        <strain evidence="4">DSM 23632</strain>
    </source>
</reference>
<name>A0ABQ4U948_9HYPH</name>
<keyword evidence="5" id="KW-1185">Reference proteome</keyword>
<dbReference type="CDD" id="cd03801">
    <property type="entry name" value="GT4_PimA-like"/>
    <property type="match status" value="1"/>
</dbReference>
<dbReference type="Proteomes" id="UP001055057">
    <property type="component" value="Unassembled WGS sequence"/>
</dbReference>
<dbReference type="SUPFAM" id="SSF53756">
    <property type="entry name" value="UDP-Glycosyltransferase/glycogen phosphorylase"/>
    <property type="match status" value="1"/>
</dbReference>
<dbReference type="Pfam" id="PF13439">
    <property type="entry name" value="Glyco_transf_4"/>
    <property type="match status" value="1"/>
</dbReference>
<dbReference type="PANTHER" id="PTHR12526:SF510">
    <property type="entry name" value="D-INOSITOL 3-PHOSPHATE GLYCOSYLTRANSFERASE"/>
    <property type="match status" value="1"/>
</dbReference>